<dbReference type="PANTHER" id="PTHR32309:SF13">
    <property type="entry name" value="FERRIC ENTEROBACTIN TRANSPORT PROTEIN FEPE"/>
    <property type="match status" value="1"/>
</dbReference>
<dbReference type="InterPro" id="IPR027417">
    <property type="entry name" value="P-loop_NTPase"/>
</dbReference>
<evidence type="ECO:0000256" key="8">
    <source>
        <dbReference type="ARBA" id="ARBA00023137"/>
    </source>
</evidence>
<keyword evidence="6 13" id="KW-0418">Kinase</keyword>
<protein>
    <recommendedName>
        <fullName evidence="3">non-specific protein-tyrosine kinase</fullName>
        <ecNumber evidence="3">2.7.10.2</ecNumber>
    </recommendedName>
</protein>
<dbReference type="Gene3D" id="3.40.50.300">
    <property type="entry name" value="P-loop containing nucleotide triphosphate hydrolases"/>
    <property type="match status" value="1"/>
</dbReference>
<dbReference type="RefSeq" id="WP_145060976.1">
    <property type="nucleotide sequence ID" value="NZ_CP036263.1"/>
</dbReference>
<dbReference type="SUPFAM" id="SSF52540">
    <property type="entry name" value="P-loop containing nucleoside triphosphate hydrolases"/>
    <property type="match status" value="1"/>
</dbReference>
<evidence type="ECO:0000256" key="10">
    <source>
        <dbReference type="SAM" id="Coils"/>
    </source>
</evidence>
<evidence type="ECO:0000313" key="13">
    <source>
        <dbReference type="EMBL" id="QDS99811.1"/>
    </source>
</evidence>
<proteinExistence type="inferred from homology"/>
<evidence type="ECO:0000256" key="6">
    <source>
        <dbReference type="ARBA" id="ARBA00022777"/>
    </source>
</evidence>
<feature type="transmembrane region" description="Helical" evidence="11">
    <location>
        <begin position="38"/>
        <end position="56"/>
    </location>
</feature>
<keyword evidence="5" id="KW-0547">Nucleotide-binding</keyword>
<dbReference type="Pfam" id="PF13614">
    <property type="entry name" value="AAA_31"/>
    <property type="match status" value="1"/>
</dbReference>
<feature type="domain" description="AAA" evidence="12">
    <location>
        <begin position="546"/>
        <end position="667"/>
    </location>
</feature>
<feature type="coiled-coil region" evidence="10">
    <location>
        <begin position="358"/>
        <end position="416"/>
    </location>
</feature>
<dbReference type="InterPro" id="IPR025669">
    <property type="entry name" value="AAA_dom"/>
</dbReference>
<name>A0A517MY49_9BACT</name>
<dbReference type="InterPro" id="IPR005702">
    <property type="entry name" value="Wzc-like_C"/>
</dbReference>
<evidence type="ECO:0000259" key="12">
    <source>
        <dbReference type="Pfam" id="PF13614"/>
    </source>
</evidence>
<evidence type="ECO:0000256" key="1">
    <source>
        <dbReference type="ARBA" id="ARBA00007316"/>
    </source>
</evidence>
<dbReference type="Proteomes" id="UP000319852">
    <property type="component" value="Chromosome"/>
</dbReference>
<sequence>MNIDQDPAHREDNDSTSTSELLKTFMRFARILRLRQKTVLATLVLSCLLGGCYYTFATRYFQSSAELLIIEQYRDQLSSAGNHRSSENTMATHSKIVRSPKVIQGAIERLPQKYRGDLKNKASKDWVSAISANLSTSITRKTNFIDVRYRSKQAESAAAVVQAVVNSYLEFVRQNHRSAASDQLVHLEKQRATLEAELDEKQNQLQVHRERVGHLAISSEDNVVEPMIQAAMSLNEAALEAKQKRLELQAKLDSVKESVEQGETINLGADSTAGQEMLLASLGLSSRDTRVLAEQDKRLLTAEEELRNIEPFYGPNHPRVRELQTQIININQFLANYGSNAGKILNAERRDELGSIVINKLQQDVSQAMQQERQLTSSFEEARDVASKHSADLATLENLEREKGRLESSYDAVKDQIRSVGGLQVQAPIRAIAVSEPRPEYRPVSPRLKNVVLGSIFAGFALGCLVVYVQDVLDDRFSSPEELTAQLGTPVLAMVRKLDPLPGEGVATIHTATMPNAVETESFRTLRTSLTLSPTSCERLLISSSEPGDGKTTVSANLAVAFAKAGKRTLVIDADLRKPGMTALLGLKSQHGVADLLLSDEPIAEQVGNYLHHTEVPGLDVVPAGIRRTNPAELLSTDQFVELLAWADSQYDQVLVDCPPVLAVSDAQIVGRHVDAAILVVRPEKNPRHMVIRAVESFQSTNCEVLGIVANGLTTEMGGYGYGYGYGYGHEEEAEESAATRVPATTHERPHYEVPADVQTVQYAPPVVPHSATEPAAPIRPRKAA</sequence>
<dbReference type="EMBL" id="CP036263">
    <property type="protein sequence ID" value="QDS99811.1"/>
    <property type="molecule type" value="Genomic_DNA"/>
</dbReference>
<dbReference type="OrthoDB" id="9794577at2"/>
<keyword evidence="7" id="KW-0067">ATP-binding</keyword>
<keyword evidence="11" id="KW-1133">Transmembrane helix</keyword>
<comment type="similarity">
    <text evidence="2">Belongs to the etk/wzc family.</text>
</comment>
<dbReference type="EC" id="2.7.10.2" evidence="3"/>
<evidence type="ECO:0000256" key="5">
    <source>
        <dbReference type="ARBA" id="ARBA00022741"/>
    </source>
</evidence>
<evidence type="ECO:0000256" key="3">
    <source>
        <dbReference type="ARBA" id="ARBA00011903"/>
    </source>
</evidence>
<organism evidence="13 14">
    <name type="scientific">Adhaeretor mobilis</name>
    <dbReference type="NCBI Taxonomy" id="1930276"/>
    <lineage>
        <taxon>Bacteria</taxon>
        <taxon>Pseudomonadati</taxon>
        <taxon>Planctomycetota</taxon>
        <taxon>Planctomycetia</taxon>
        <taxon>Pirellulales</taxon>
        <taxon>Lacipirellulaceae</taxon>
        <taxon>Adhaeretor</taxon>
    </lineage>
</organism>
<dbReference type="PANTHER" id="PTHR32309">
    <property type="entry name" value="TYROSINE-PROTEIN KINASE"/>
    <property type="match status" value="1"/>
</dbReference>
<keyword evidence="10" id="KW-0175">Coiled coil</keyword>
<dbReference type="GO" id="GO:0042802">
    <property type="term" value="F:identical protein binding"/>
    <property type="evidence" value="ECO:0007669"/>
    <property type="project" value="UniProtKB-ARBA"/>
</dbReference>
<keyword evidence="4 13" id="KW-0808">Transferase</keyword>
<evidence type="ECO:0000256" key="7">
    <source>
        <dbReference type="ARBA" id="ARBA00022840"/>
    </source>
</evidence>
<keyword evidence="8" id="KW-0829">Tyrosine-protein kinase</keyword>
<evidence type="ECO:0000256" key="4">
    <source>
        <dbReference type="ARBA" id="ARBA00022679"/>
    </source>
</evidence>
<evidence type="ECO:0000256" key="9">
    <source>
        <dbReference type="ARBA" id="ARBA00051245"/>
    </source>
</evidence>
<evidence type="ECO:0000256" key="2">
    <source>
        <dbReference type="ARBA" id="ARBA00008883"/>
    </source>
</evidence>
<evidence type="ECO:0000256" key="11">
    <source>
        <dbReference type="SAM" id="Phobius"/>
    </source>
</evidence>
<keyword evidence="11" id="KW-0472">Membrane</keyword>
<dbReference type="InterPro" id="IPR050445">
    <property type="entry name" value="Bact_polysacc_biosynth/exp"/>
</dbReference>
<dbReference type="GO" id="GO:0005886">
    <property type="term" value="C:plasma membrane"/>
    <property type="evidence" value="ECO:0007669"/>
    <property type="project" value="TreeGrafter"/>
</dbReference>
<dbReference type="GO" id="GO:0004715">
    <property type="term" value="F:non-membrane spanning protein tyrosine kinase activity"/>
    <property type="evidence" value="ECO:0007669"/>
    <property type="project" value="UniProtKB-EC"/>
</dbReference>
<comment type="similarity">
    <text evidence="1">Belongs to the CpsD/CapB family.</text>
</comment>
<accession>A0A517MY49</accession>
<evidence type="ECO:0000313" key="14">
    <source>
        <dbReference type="Proteomes" id="UP000319852"/>
    </source>
</evidence>
<dbReference type="CDD" id="cd05387">
    <property type="entry name" value="BY-kinase"/>
    <property type="match status" value="1"/>
</dbReference>
<dbReference type="FunFam" id="3.40.50.300:FF:000527">
    <property type="entry name" value="Tyrosine-protein kinase etk"/>
    <property type="match status" value="1"/>
</dbReference>
<keyword evidence="14" id="KW-1185">Reference proteome</keyword>
<reference evidence="13 14" key="1">
    <citation type="submission" date="2019-02" db="EMBL/GenBank/DDBJ databases">
        <title>Deep-cultivation of Planctomycetes and their phenomic and genomic characterization uncovers novel biology.</title>
        <authorList>
            <person name="Wiegand S."/>
            <person name="Jogler M."/>
            <person name="Boedeker C."/>
            <person name="Pinto D."/>
            <person name="Vollmers J."/>
            <person name="Rivas-Marin E."/>
            <person name="Kohn T."/>
            <person name="Peeters S.H."/>
            <person name="Heuer A."/>
            <person name="Rast P."/>
            <person name="Oberbeckmann S."/>
            <person name="Bunk B."/>
            <person name="Jeske O."/>
            <person name="Meyerdierks A."/>
            <person name="Storesund J.E."/>
            <person name="Kallscheuer N."/>
            <person name="Luecker S."/>
            <person name="Lage O.M."/>
            <person name="Pohl T."/>
            <person name="Merkel B.J."/>
            <person name="Hornburger P."/>
            <person name="Mueller R.-W."/>
            <person name="Bruemmer F."/>
            <person name="Labrenz M."/>
            <person name="Spormann A.M."/>
            <person name="Op den Camp H."/>
            <person name="Overmann J."/>
            <person name="Amann R."/>
            <person name="Jetten M.S.M."/>
            <person name="Mascher T."/>
            <person name="Medema M.H."/>
            <person name="Devos D.P."/>
            <person name="Kaster A.-K."/>
            <person name="Ovreas L."/>
            <person name="Rohde M."/>
            <person name="Galperin M.Y."/>
            <person name="Jogler C."/>
        </authorList>
    </citation>
    <scope>NUCLEOTIDE SEQUENCE [LARGE SCALE GENOMIC DNA]</scope>
    <source>
        <strain evidence="13 14">HG15A2</strain>
    </source>
</reference>
<keyword evidence="11" id="KW-0812">Transmembrane</keyword>
<feature type="coiled-coil region" evidence="10">
    <location>
        <begin position="177"/>
        <end position="258"/>
    </location>
</feature>
<dbReference type="AlphaFoldDB" id="A0A517MY49"/>
<comment type="catalytic activity">
    <reaction evidence="9">
        <text>L-tyrosyl-[protein] + ATP = O-phospho-L-tyrosyl-[protein] + ADP + H(+)</text>
        <dbReference type="Rhea" id="RHEA:10596"/>
        <dbReference type="Rhea" id="RHEA-COMP:10136"/>
        <dbReference type="Rhea" id="RHEA-COMP:20101"/>
        <dbReference type="ChEBI" id="CHEBI:15378"/>
        <dbReference type="ChEBI" id="CHEBI:30616"/>
        <dbReference type="ChEBI" id="CHEBI:46858"/>
        <dbReference type="ChEBI" id="CHEBI:61978"/>
        <dbReference type="ChEBI" id="CHEBI:456216"/>
        <dbReference type="EC" id="2.7.10.2"/>
    </reaction>
</comment>
<dbReference type="NCBIfam" id="TIGR01007">
    <property type="entry name" value="eps_fam"/>
    <property type="match status" value="1"/>
</dbReference>
<dbReference type="KEGG" id="amob:HG15A2_31420"/>
<dbReference type="GO" id="GO:0005524">
    <property type="term" value="F:ATP binding"/>
    <property type="evidence" value="ECO:0007669"/>
    <property type="project" value="UniProtKB-KW"/>
</dbReference>
<gene>
    <name evidence="13" type="primary">ywqD_3</name>
    <name evidence="13" type="ORF">HG15A2_31420</name>
</gene>